<dbReference type="FunFam" id="3.30.70.250:FF:000001">
    <property type="entry name" value="Malonyl CoA-acyl carrier protein transacylase"/>
    <property type="match status" value="1"/>
</dbReference>
<sequence>MKLAFTFPGQGSQTVGMGKDFYDNFAVSKQVFEEVDNTLNQKLSTLIFEGDQDKLTLTENTQPALMAVSMAIIRALENELGVKAASLTAFMAGHSLGEYTANCAAGTFSLADTARLLRIRGSAMQKAVPVGQGAMAAILNMPIEAVEILASDAAQGQVCVIANDNSEGQVVISGHTKAIDRAIPLALERGAKHALSLPVSAPFHSPLMEPAAAAMAEALDLVNSQSPLCPILTNVTASLVYDDEILKRFLVDQVTGRVRWRESMTGLPLHDITHCIEIGAGKVLTGLVKKSAPSVEASTINTIDDMKNFIDTLGTKLVA</sequence>
<evidence type="ECO:0000259" key="8">
    <source>
        <dbReference type="SMART" id="SM00827"/>
    </source>
</evidence>
<reference evidence="9 10" key="1">
    <citation type="submission" date="2014-07" db="EMBL/GenBank/DDBJ databases">
        <title>Comparative genomic insights into amoeba endosymbionts belonging to the families of Holosporaceae and Candidatus Midichloriaceae within Rickettsiales.</title>
        <authorList>
            <person name="Wang Z."/>
            <person name="Wu M."/>
        </authorList>
    </citation>
    <scope>NUCLEOTIDE SEQUENCE [LARGE SCALE GENOMIC DNA]</scope>
    <source>
        <strain evidence="9">PRA3</strain>
    </source>
</reference>
<dbReference type="eggNOG" id="COG0331">
    <property type="taxonomic scope" value="Bacteria"/>
</dbReference>
<evidence type="ECO:0000256" key="4">
    <source>
        <dbReference type="ARBA" id="ARBA00023315"/>
    </source>
</evidence>
<dbReference type="PANTHER" id="PTHR42681:SF1">
    <property type="entry name" value="MALONYL-COA-ACYL CARRIER PROTEIN TRANSACYLASE, MITOCHONDRIAL"/>
    <property type="match status" value="1"/>
</dbReference>
<dbReference type="InterPro" id="IPR016035">
    <property type="entry name" value="Acyl_Trfase/lysoPLipase"/>
</dbReference>
<comment type="similarity">
    <text evidence="6">Belongs to the fabD family.</text>
</comment>
<feature type="domain" description="Malonyl-CoA:ACP transacylase (MAT)" evidence="8">
    <location>
        <begin position="6"/>
        <end position="317"/>
    </location>
</feature>
<dbReference type="HOGENOM" id="CLU_030558_0_1_5"/>
<keyword evidence="3 6" id="KW-0808">Transferase</keyword>
<dbReference type="RefSeq" id="WP_038465366.1">
    <property type="nucleotide sequence ID" value="NZ_CP008941.1"/>
</dbReference>
<evidence type="ECO:0000256" key="2">
    <source>
        <dbReference type="ARBA" id="ARBA00018953"/>
    </source>
</evidence>
<evidence type="ECO:0000256" key="1">
    <source>
        <dbReference type="ARBA" id="ARBA00013258"/>
    </source>
</evidence>
<dbReference type="AlphaFoldDB" id="A0A077B198"/>
<dbReference type="SMART" id="SM00827">
    <property type="entry name" value="PKS_AT"/>
    <property type="match status" value="1"/>
</dbReference>
<dbReference type="InterPro" id="IPR024925">
    <property type="entry name" value="Malonyl_CoA-ACP_transAc"/>
</dbReference>
<dbReference type="GO" id="GO:0005829">
    <property type="term" value="C:cytosol"/>
    <property type="evidence" value="ECO:0007669"/>
    <property type="project" value="TreeGrafter"/>
</dbReference>
<dbReference type="Pfam" id="PF00698">
    <property type="entry name" value="Acyl_transf_1"/>
    <property type="match status" value="1"/>
</dbReference>
<proteinExistence type="inferred from homology"/>
<dbReference type="Gene3D" id="3.30.70.250">
    <property type="entry name" value="Malonyl-CoA ACP transacylase, ACP-binding"/>
    <property type="match status" value="1"/>
</dbReference>
<accession>A0A077B198</accession>
<dbReference type="PANTHER" id="PTHR42681">
    <property type="entry name" value="MALONYL-COA-ACYL CARRIER PROTEIN TRANSACYLASE, MITOCHONDRIAL"/>
    <property type="match status" value="1"/>
</dbReference>
<dbReference type="NCBIfam" id="TIGR00128">
    <property type="entry name" value="fabD"/>
    <property type="match status" value="1"/>
</dbReference>
<dbReference type="Gene3D" id="3.40.366.10">
    <property type="entry name" value="Malonyl-Coenzyme A Acyl Carrier Protein, domain 2"/>
    <property type="match status" value="1"/>
</dbReference>
<dbReference type="InterPro" id="IPR001227">
    <property type="entry name" value="Ac_transferase_dom_sf"/>
</dbReference>
<evidence type="ECO:0000256" key="5">
    <source>
        <dbReference type="ARBA" id="ARBA00048462"/>
    </source>
</evidence>
<feature type="active site" evidence="7">
    <location>
        <position position="204"/>
    </location>
</feature>
<evidence type="ECO:0000256" key="6">
    <source>
        <dbReference type="PIRNR" id="PIRNR000446"/>
    </source>
</evidence>
<dbReference type="SUPFAM" id="SSF55048">
    <property type="entry name" value="Probable ACP-binding domain of malonyl-CoA ACP transacylase"/>
    <property type="match status" value="1"/>
</dbReference>
<dbReference type="InterPro" id="IPR014043">
    <property type="entry name" value="Acyl_transferase_dom"/>
</dbReference>
<gene>
    <name evidence="9" type="ORF">ID47_08305</name>
</gene>
<organism evidence="9 10">
    <name type="scientific">Candidatus Odyssella acanthamoebae</name>
    <dbReference type="NCBI Taxonomy" id="91604"/>
    <lineage>
        <taxon>Bacteria</taxon>
        <taxon>Pseudomonadati</taxon>
        <taxon>Pseudomonadota</taxon>
        <taxon>Alphaproteobacteria</taxon>
        <taxon>Holosporales</taxon>
        <taxon>Candidatus Paracaedibacteraceae</taxon>
        <taxon>Candidatus Odyssella</taxon>
    </lineage>
</organism>
<protein>
    <recommendedName>
        <fullName evidence="2 6">Malonyl CoA-acyl carrier protein transacylase</fullName>
        <ecNumber evidence="1 6">2.3.1.39</ecNumber>
    </recommendedName>
</protein>
<dbReference type="EMBL" id="CP008941">
    <property type="protein sequence ID" value="AIK96720.1"/>
    <property type="molecule type" value="Genomic_DNA"/>
</dbReference>
<evidence type="ECO:0000313" key="10">
    <source>
        <dbReference type="Proteomes" id="UP000028926"/>
    </source>
</evidence>
<dbReference type="SUPFAM" id="SSF52151">
    <property type="entry name" value="FabD/lysophospholipase-like"/>
    <property type="match status" value="1"/>
</dbReference>
<dbReference type="InterPro" id="IPR050858">
    <property type="entry name" value="Mal-CoA-ACP_Trans/PKS_FabD"/>
</dbReference>
<dbReference type="GO" id="GO:0006633">
    <property type="term" value="P:fatty acid biosynthetic process"/>
    <property type="evidence" value="ECO:0007669"/>
    <property type="project" value="TreeGrafter"/>
</dbReference>
<dbReference type="InterPro" id="IPR004410">
    <property type="entry name" value="Malonyl_CoA-ACP_transAc_FabD"/>
</dbReference>
<dbReference type="GO" id="GO:0004314">
    <property type="term" value="F:[acyl-carrier-protein] S-malonyltransferase activity"/>
    <property type="evidence" value="ECO:0007669"/>
    <property type="project" value="UniProtKB-EC"/>
</dbReference>
<evidence type="ECO:0000313" key="9">
    <source>
        <dbReference type="EMBL" id="AIK96720.1"/>
    </source>
</evidence>
<evidence type="ECO:0000256" key="3">
    <source>
        <dbReference type="ARBA" id="ARBA00022679"/>
    </source>
</evidence>
<keyword evidence="10" id="KW-1185">Reference proteome</keyword>
<dbReference type="EC" id="2.3.1.39" evidence="1 6"/>
<comment type="catalytic activity">
    <reaction evidence="5 6">
        <text>holo-[ACP] + malonyl-CoA = malonyl-[ACP] + CoA</text>
        <dbReference type="Rhea" id="RHEA:41792"/>
        <dbReference type="Rhea" id="RHEA-COMP:9623"/>
        <dbReference type="Rhea" id="RHEA-COMP:9685"/>
        <dbReference type="ChEBI" id="CHEBI:57287"/>
        <dbReference type="ChEBI" id="CHEBI:57384"/>
        <dbReference type="ChEBI" id="CHEBI:64479"/>
        <dbReference type="ChEBI" id="CHEBI:78449"/>
        <dbReference type="EC" id="2.3.1.39"/>
    </reaction>
</comment>
<dbReference type="PIRSF" id="PIRSF000446">
    <property type="entry name" value="Mct"/>
    <property type="match status" value="1"/>
</dbReference>
<dbReference type="OrthoDB" id="9808564at2"/>
<name>A0A077B198_9PROT</name>
<evidence type="ECO:0000256" key="7">
    <source>
        <dbReference type="PIRSR" id="PIRSR000446-1"/>
    </source>
</evidence>
<dbReference type="STRING" id="91604.ID47_08305"/>
<dbReference type="KEGG" id="paca:ID47_08305"/>
<dbReference type="Proteomes" id="UP000028926">
    <property type="component" value="Chromosome"/>
</dbReference>
<feature type="active site" evidence="7">
    <location>
        <position position="95"/>
    </location>
</feature>
<keyword evidence="4 6" id="KW-0012">Acyltransferase</keyword>
<dbReference type="InterPro" id="IPR016036">
    <property type="entry name" value="Malonyl_transacylase_ACP-bd"/>
</dbReference>